<dbReference type="RefSeq" id="WP_344837489.1">
    <property type="nucleotide sequence ID" value="NZ_BAAAUV010000031.1"/>
</dbReference>
<keyword evidence="3" id="KW-1185">Reference proteome</keyword>
<feature type="transmembrane region" description="Helical" evidence="1">
    <location>
        <begin position="127"/>
        <end position="147"/>
    </location>
</feature>
<feature type="transmembrane region" description="Helical" evidence="1">
    <location>
        <begin position="87"/>
        <end position="106"/>
    </location>
</feature>
<evidence type="ECO:0008006" key="4">
    <source>
        <dbReference type="Google" id="ProtNLM"/>
    </source>
</evidence>
<keyword evidence="1" id="KW-1133">Transmembrane helix</keyword>
<protein>
    <recommendedName>
        <fullName evidence="4">Tripartite tricarboxylate transporter TctB family protein</fullName>
    </recommendedName>
</protein>
<keyword evidence="1" id="KW-0812">Transmembrane</keyword>
<organism evidence="2 3">
    <name type="scientific">Actinocorallia longicatena</name>
    <dbReference type="NCBI Taxonomy" id="111803"/>
    <lineage>
        <taxon>Bacteria</taxon>
        <taxon>Bacillati</taxon>
        <taxon>Actinomycetota</taxon>
        <taxon>Actinomycetes</taxon>
        <taxon>Streptosporangiales</taxon>
        <taxon>Thermomonosporaceae</taxon>
        <taxon>Actinocorallia</taxon>
    </lineage>
</organism>
<sequence length="189" mass="20215">MTGEPAPDVLPVPPVTADPVSRCPVSRCPVCLTWHGSDEPHERMSLFSMVVGYWAGLVALAFVTLVLAYGLWALTFGLLWGEGPVRLLAVPCVAAVVALFVGYARIVSAGTGAARRIDRLPRGRLRWILAATIACTLLPPVLAVWTHTPWALLTVFAPGLLLRGPRTLLAVPALCLLLVATAYLLEFLG</sequence>
<evidence type="ECO:0000313" key="3">
    <source>
        <dbReference type="Proteomes" id="UP001501237"/>
    </source>
</evidence>
<keyword evidence="1" id="KW-0472">Membrane</keyword>
<feature type="transmembrane region" description="Helical" evidence="1">
    <location>
        <begin position="51"/>
        <end position="75"/>
    </location>
</feature>
<accession>A0ABP6QN43</accession>
<dbReference type="Proteomes" id="UP001501237">
    <property type="component" value="Unassembled WGS sequence"/>
</dbReference>
<gene>
    <name evidence="2" type="ORF">GCM10010468_71350</name>
</gene>
<reference evidence="3" key="1">
    <citation type="journal article" date="2019" name="Int. J. Syst. Evol. Microbiol.">
        <title>The Global Catalogue of Microorganisms (GCM) 10K type strain sequencing project: providing services to taxonomists for standard genome sequencing and annotation.</title>
        <authorList>
            <consortium name="The Broad Institute Genomics Platform"/>
            <consortium name="The Broad Institute Genome Sequencing Center for Infectious Disease"/>
            <person name="Wu L."/>
            <person name="Ma J."/>
        </authorList>
    </citation>
    <scope>NUCLEOTIDE SEQUENCE [LARGE SCALE GENOMIC DNA]</scope>
    <source>
        <strain evidence="3">JCM 9377</strain>
    </source>
</reference>
<evidence type="ECO:0000313" key="2">
    <source>
        <dbReference type="EMBL" id="GAA3236884.1"/>
    </source>
</evidence>
<proteinExistence type="predicted"/>
<dbReference type="EMBL" id="BAAAUV010000031">
    <property type="protein sequence ID" value="GAA3236884.1"/>
    <property type="molecule type" value="Genomic_DNA"/>
</dbReference>
<feature type="transmembrane region" description="Helical" evidence="1">
    <location>
        <begin position="167"/>
        <end position="185"/>
    </location>
</feature>
<evidence type="ECO:0000256" key="1">
    <source>
        <dbReference type="SAM" id="Phobius"/>
    </source>
</evidence>
<comment type="caution">
    <text evidence="2">The sequence shown here is derived from an EMBL/GenBank/DDBJ whole genome shotgun (WGS) entry which is preliminary data.</text>
</comment>
<name>A0ABP6QN43_9ACTN</name>